<comment type="caution">
    <text evidence="1">The sequence shown here is derived from an EMBL/GenBank/DDBJ whole genome shotgun (WGS) entry which is preliminary data.</text>
</comment>
<evidence type="ECO:0008006" key="3">
    <source>
        <dbReference type="Google" id="ProtNLM"/>
    </source>
</evidence>
<sequence length="186" mass="20220">MKKIGPSMLLLMALLGCDKAPIKPEWTGWGDVNATRNGSKWTNTAVAALFVKTQLNGKCNGYIDLQFYKFSDSGDIRESLHISGISPQSPGRYGLVDEATSACGSGSALAGYQTNDDDVRISVYSFDQSQPNHLEITAYDSTTHRIEGTFRVTFNKQAAYTNNDPATVSFTGGKFSAPVNDKGRFE</sequence>
<protein>
    <recommendedName>
        <fullName evidence="3">Lipoprotein</fullName>
    </recommendedName>
</protein>
<keyword evidence="2" id="KW-1185">Reference proteome</keyword>
<dbReference type="RefSeq" id="WP_190891868.1">
    <property type="nucleotide sequence ID" value="NZ_JACWZY010000039.1"/>
</dbReference>
<accession>A0A927GA97</accession>
<proteinExistence type="predicted"/>
<evidence type="ECO:0000313" key="2">
    <source>
        <dbReference type="Proteomes" id="UP000598820"/>
    </source>
</evidence>
<gene>
    <name evidence="1" type="ORF">IC229_30085</name>
</gene>
<evidence type="ECO:0000313" key="1">
    <source>
        <dbReference type="EMBL" id="MBD2704920.1"/>
    </source>
</evidence>
<dbReference type="EMBL" id="JACWZY010000039">
    <property type="protein sequence ID" value="MBD2704920.1"/>
    <property type="molecule type" value="Genomic_DNA"/>
</dbReference>
<dbReference type="AlphaFoldDB" id="A0A927GA97"/>
<dbReference type="Proteomes" id="UP000598820">
    <property type="component" value="Unassembled WGS sequence"/>
</dbReference>
<reference evidence="1" key="1">
    <citation type="submission" date="2020-09" db="EMBL/GenBank/DDBJ databases">
        <authorList>
            <person name="Kim M.K."/>
        </authorList>
    </citation>
    <scope>NUCLEOTIDE SEQUENCE</scope>
    <source>
        <strain evidence="1">BT702</strain>
    </source>
</reference>
<organism evidence="1 2">
    <name type="scientific">Spirosoma profusum</name>
    <dbReference type="NCBI Taxonomy" id="2771354"/>
    <lineage>
        <taxon>Bacteria</taxon>
        <taxon>Pseudomonadati</taxon>
        <taxon>Bacteroidota</taxon>
        <taxon>Cytophagia</taxon>
        <taxon>Cytophagales</taxon>
        <taxon>Cytophagaceae</taxon>
        <taxon>Spirosoma</taxon>
    </lineage>
</organism>
<dbReference type="PROSITE" id="PS51257">
    <property type="entry name" value="PROKAR_LIPOPROTEIN"/>
    <property type="match status" value="1"/>
</dbReference>
<name>A0A927GA97_9BACT</name>